<organism evidence="2 3">
    <name type="scientific">Knoellia aerolata DSM 18566</name>
    <dbReference type="NCBI Taxonomy" id="1385519"/>
    <lineage>
        <taxon>Bacteria</taxon>
        <taxon>Bacillati</taxon>
        <taxon>Actinomycetota</taxon>
        <taxon>Actinomycetes</taxon>
        <taxon>Micrococcales</taxon>
        <taxon>Intrasporangiaceae</taxon>
        <taxon>Knoellia</taxon>
    </lineage>
</organism>
<evidence type="ECO:0000313" key="3">
    <source>
        <dbReference type="Proteomes" id="UP000030013"/>
    </source>
</evidence>
<reference evidence="2 3" key="1">
    <citation type="submission" date="2013-08" db="EMBL/GenBank/DDBJ databases">
        <title>The genome sequence of Knoellia aerolata.</title>
        <authorList>
            <person name="Zhu W."/>
            <person name="Wang G."/>
        </authorList>
    </citation>
    <scope>NUCLEOTIDE SEQUENCE [LARGE SCALE GENOMIC DNA]</scope>
    <source>
        <strain evidence="2 3">DSM 18566</strain>
    </source>
</reference>
<keyword evidence="3" id="KW-1185">Reference proteome</keyword>
<feature type="transmembrane region" description="Helical" evidence="1">
    <location>
        <begin position="47"/>
        <end position="65"/>
    </location>
</feature>
<dbReference type="Proteomes" id="UP000030013">
    <property type="component" value="Unassembled WGS sequence"/>
</dbReference>
<keyword evidence="1" id="KW-0472">Membrane</keyword>
<proteinExistence type="predicted"/>
<feature type="transmembrane region" description="Helical" evidence="1">
    <location>
        <begin position="21"/>
        <end position="41"/>
    </location>
</feature>
<accession>A0A0A0JVZ4</accession>
<dbReference type="AlphaFoldDB" id="A0A0A0JVZ4"/>
<name>A0A0A0JVZ4_9MICO</name>
<evidence type="ECO:0000313" key="2">
    <source>
        <dbReference type="EMBL" id="KGN39801.1"/>
    </source>
</evidence>
<keyword evidence="1" id="KW-0812">Transmembrane</keyword>
<gene>
    <name evidence="2" type="ORF">N801_18895</name>
</gene>
<dbReference type="EMBL" id="AVPL01000070">
    <property type="protein sequence ID" value="KGN39801.1"/>
    <property type="molecule type" value="Genomic_DNA"/>
</dbReference>
<protein>
    <submittedName>
        <fullName evidence="2">Uncharacterized protein</fullName>
    </submittedName>
</protein>
<comment type="caution">
    <text evidence="2">The sequence shown here is derived from an EMBL/GenBank/DDBJ whole genome shotgun (WGS) entry which is preliminary data.</text>
</comment>
<keyword evidence="1" id="KW-1133">Transmembrane helix</keyword>
<evidence type="ECO:0000256" key="1">
    <source>
        <dbReference type="SAM" id="Phobius"/>
    </source>
</evidence>
<sequence>MGSAGVLAMMDVMASKVHKSAMLILLIPSALVVAGLVWALAIRDLRFIAVMLLIAGALALGFVRARRARQARE</sequence>